<dbReference type="Gene3D" id="1.25.40.10">
    <property type="entry name" value="Tetratricopeptide repeat domain"/>
    <property type="match status" value="1"/>
</dbReference>
<evidence type="ECO:0000256" key="3">
    <source>
        <dbReference type="SAM" id="SignalP"/>
    </source>
</evidence>
<evidence type="ECO:0000313" key="5">
    <source>
        <dbReference type="Proteomes" id="UP000199181"/>
    </source>
</evidence>
<name>A0A1I0L0H0_9BACT</name>
<dbReference type="AlphaFoldDB" id="A0A1I0L0H0"/>
<keyword evidence="2" id="KW-0812">Transmembrane</keyword>
<evidence type="ECO:0008006" key="6">
    <source>
        <dbReference type="Google" id="ProtNLM"/>
    </source>
</evidence>
<keyword evidence="5" id="KW-1185">Reference proteome</keyword>
<reference evidence="5" key="1">
    <citation type="submission" date="2016-10" db="EMBL/GenBank/DDBJ databases">
        <authorList>
            <person name="Varghese N."/>
            <person name="Submissions S."/>
        </authorList>
    </citation>
    <scope>NUCLEOTIDE SEQUENCE [LARGE SCALE GENOMIC DNA]</scope>
    <source>
        <strain evidence="5">DSM 16858</strain>
    </source>
</reference>
<accession>A0A1I0L0H0</accession>
<feature type="compositionally biased region" description="Pro residues" evidence="1">
    <location>
        <begin position="140"/>
        <end position="153"/>
    </location>
</feature>
<proteinExistence type="predicted"/>
<feature type="chain" id="PRO_5011554613" description="Tetratricopeptide repeat-containing protein" evidence="3">
    <location>
        <begin position="35"/>
        <end position="284"/>
    </location>
</feature>
<feature type="region of interest" description="Disordered" evidence="1">
    <location>
        <begin position="133"/>
        <end position="158"/>
    </location>
</feature>
<feature type="transmembrane region" description="Helical" evidence="2">
    <location>
        <begin position="190"/>
        <end position="211"/>
    </location>
</feature>
<evidence type="ECO:0000256" key="2">
    <source>
        <dbReference type="SAM" id="Phobius"/>
    </source>
</evidence>
<feature type="signal peptide" evidence="3">
    <location>
        <begin position="1"/>
        <end position="34"/>
    </location>
</feature>
<evidence type="ECO:0000256" key="1">
    <source>
        <dbReference type="SAM" id="MobiDB-lite"/>
    </source>
</evidence>
<organism evidence="4 5">
    <name type="scientific">Stigmatella erecta</name>
    <dbReference type="NCBI Taxonomy" id="83460"/>
    <lineage>
        <taxon>Bacteria</taxon>
        <taxon>Pseudomonadati</taxon>
        <taxon>Myxococcota</taxon>
        <taxon>Myxococcia</taxon>
        <taxon>Myxococcales</taxon>
        <taxon>Cystobacterineae</taxon>
        <taxon>Archangiaceae</taxon>
        <taxon>Stigmatella</taxon>
    </lineage>
</organism>
<dbReference type="EMBL" id="FOIJ01000016">
    <property type="protein sequence ID" value="SEU31827.1"/>
    <property type="molecule type" value="Genomic_DNA"/>
</dbReference>
<gene>
    <name evidence="4" type="ORF">SAMN05443639_116107</name>
</gene>
<protein>
    <recommendedName>
        <fullName evidence="6">Tetratricopeptide repeat-containing protein</fullName>
    </recommendedName>
</protein>
<feature type="transmembrane region" description="Helical" evidence="2">
    <location>
        <begin position="251"/>
        <end position="272"/>
    </location>
</feature>
<dbReference type="SUPFAM" id="SSF48452">
    <property type="entry name" value="TPR-like"/>
    <property type="match status" value="1"/>
</dbReference>
<keyword evidence="3" id="KW-0732">Signal</keyword>
<keyword evidence="2" id="KW-1133">Transmembrane helix</keyword>
<dbReference type="Proteomes" id="UP000199181">
    <property type="component" value="Unassembled WGS sequence"/>
</dbReference>
<evidence type="ECO:0000313" key="4">
    <source>
        <dbReference type="EMBL" id="SEU31827.1"/>
    </source>
</evidence>
<keyword evidence="2" id="KW-0472">Membrane</keyword>
<dbReference type="InterPro" id="IPR011990">
    <property type="entry name" value="TPR-like_helical_dom_sf"/>
</dbReference>
<sequence>MMGAMDGPLFARMFRLLVLGMMAVGATFPRAAQAQDDFQRYLLASERLYESGENERALAQLQRARALALGLAQDVAVALREGIFLADMGQWAKAQTAFREGLLLDPAAQLPLRVSPKLERDFEEVRTRVSKELGLRERPAPAPVKPQESPPAPVVQTDRPEQTNLKAPVVQETPSYIPSAVAAAPSRVPVVPTVLAGVGVVAASVGVVMGLQSRASVSEVRDTLSGQRLPAKADLPGMVQQLEDARSQARLANVMFGTAAVAAAGSLISYLLSPGGGSDAKEAR</sequence>